<organism evidence="1 2">
    <name type="scientific">Trichuris trichiura</name>
    <name type="common">Whipworm</name>
    <name type="synonym">Trichocephalus trichiurus</name>
    <dbReference type="NCBI Taxonomy" id="36087"/>
    <lineage>
        <taxon>Eukaryota</taxon>
        <taxon>Metazoa</taxon>
        <taxon>Ecdysozoa</taxon>
        <taxon>Nematoda</taxon>
        <taxon>Enoplea</taxon>
        <taxon>Dorylaimia</taxon>
        <taxon>Trichinellida</taxon>
        <taxon>Trichuridae</taxon>
        <taxon>Trichuris</taxon>
    </lineage>
</organism>
<evidence type="ECO:0000313" key="2">
    <source>
        <dbReference type="Proteomes" id="UP000030665"/>
    </source>
</evidence>
<reference evidence="1" key="2">
    <citation type="submission" date="2014-03" db="EMBL/GenBank/DDBJ databases">
        <title>The whipworm genome and dual-species transcriptomics of an intimate host-pathogen interaction.</title>
        <authorList>
            <person name="Foth B.J."/>
            <person name="Tsai I.J."/>
            <person name="Reid A.J."/>
            <person name="Bancroft A.J."/>
            <person name="Nichol S."/>
            <person name="Tracey A."/>
            <person name="Holroyd N."/>
            <person name="Cotton J.A."/>
            <person name="Stanley E.J."/>
            <person name="Zarowiecki M."/>
            <person name="Liu J.Z."/>
            <person name="Huckvale T."/>
            <person name="Cooper P.J."/>
            <person name="Grencis R.K."/>
            <person name="Berriman M."/>
        </authorList>
    </citation>
    <scope>NUCLEOTIDE SEQUENCE [LARGE SCALE GENOMIC DNA]</scope>
</reference>
<proteinExistence type="predicted"/>
<reference evidence="1" key="1">
    <citation type="submission" date="2014-01" db="EMBL/GenBank/DDBJ databases">
        <authorList>
            <person name="Aslett M."/>
        </authorList>
    </citation>
    <scope>NUCLEOTIDE SEQUENCE</scope>
</reference>
<sequence>MPCNRIPLMARRWSPRWRQPFCSAKPPETIDLTMTPVLRPPAITTPRLDVTFRNVILWISVHSP</sequence>
<name>A0A077Z340_TRITR</name>
<evidence type="ECO:0000313" key="1">
    <source>
        <dbReference type="EMBL" id="CDW54456.1"/>
    </source>
</evidence>
<dbReference type="EMBL" id="HG805898">
    <property type="protein sequence ID" value="CDW54456.1"/>
    <property type="molecule type" value="Genomic_DNA"/>
</dbReference>
<keyword evidence="2" id="KW-1185">Reference proteome</keyword>
<protein>
    <submittedName>
        <fullName evidence="1">Uncharacterized protein</fullName>
    </submittedName>
</protein>
<accession>A0A077Z340</accession>
<gene>
    <name evidence="1" type="ORF">TTRE_0000272601</name>
</gene>
<dbReference type="AlphaFoldDB" id="A0A077Z340"/>
<dbReference type="Proteomes" id="UP000030665">
    <property type="component" value="Unassembled WGS sequence"/>
</dbReference>